<accession>A0A3M7RL89</accession>
<comment type="caution">
    <text evidence="12">The sequence shown here is derived from an EMBL/GenBank/DDBJ whole genome shotgun (WGS) entry which is preliminary data.</text>
</comment>
<evidence type="ECO:0000256" key="4">
    <source>
        <dbReference type="ARBA" id="ARBA00022670"/>
    </source>
</evidence>
<dbReference type="GO" id="GO:0004843">
    <property type="term" value="F:cysteine-type deubiquitinase activity"/>
    <property type="evidence" value="ECO:0007669"/>
    <property type="project" value="UniProtKB-EC"/>
</dbReference>
<evidence type="ECO:0000256" key="10">
    <source>
        <dbReference type="ARBA" id="ARBA00022833"/>
    </source>
</evidence>
<evidence type="ECO:0000256" key="8">
    <source>
        <dbReference type="ARBA" id="ARBA00022801"/>
    </source>
</evidence>
<evidence type="ECO:0000259" key="11">
    <source>
        <dbReference type="PROSITE" id="PS50802"/>
    </source>
</evidence>
<organism evidence="12 13">
    <name type="scientific">Brachionus plicatilis</name>
    <name type="common">Marine rotifer</name>
    <name type="synonym">Brachionus muelleri</name>
    <dbReference type="NCBI Taxonomy" id="10195"/>
    <lineage>
        <taxon>Eukaryota</taxon>
        <taxon>Metazoa</taxon>
        <taxon>Spiralia</taxon>
        <taxon>Gnathifera</taxon>
        <taxon>Rotifera</taxon>
        <taxon>Eurotatoria</taxon>
        <taxon>Monogononta</taxon>
        <taxon>Pseudotrocha</taxon>
        <taxon>Ploima</taxon>
        <taxon>Brachionidae</taxon>
        <taxon>Brachionus</taxon>
    </lineage>
</organism>
<protein>
    <recommendedName>
        <fullName evidence="3">ubiquitinyl hydrolase 1</fullName>
        <ecNumber evidence="3">3.4.19.12</ecNumber>
    </recommendedName>
</protein>
<dbReference type="CDD" id="cd22768">
    <property type="entry name" value="OTU_OTUD7"/>
    <property type="match status" value="1"/>
</dbReference>
<dbReference type="GO" id="GO:0070536">
    <property type="term" value="P:protein K63-linked deubiquitination"/>
    <property type="evidence" value="ECO:0007669"/>
    <property type="project" value="TreeGrafter"/>
</dbReference>
<evidence type="ECO:0000256" key="6">
    <source>
        <dbReference type="ARBA" id="ARBA00022771"/>
    </source>
</evidence>
<evidence type="ECO:0000256" key="5">
    <source>
        <dbReference type="ARBA" id="ARBA00022723"/>
    </source>
</evidence>
<evidence type="ECO:0000256" key="3">
    <source>
        <dbReference type="ARBA" id="ARBA00012759"/>
    </source>
</evidence>
<proteinExistence type="inferred from homology"/>
<dbReference type="AlphaFoldDB" id="A0A3M7RL89"/>
<dbReference type="PANTHER" id="PTHR13367">
    <property type="entry name" value="UBIQUITIN THIOESTERASE"/>
    <property type="match status" value="1"/>
</dbReference>
<dbReference type="GO" id="GO:0071108">
    <property type="term" value="P:protein K48-linked deubiquitination"/>
    <property type="evidence" value="ECO:0007669"/>
    <property type="project" value="TreeGrafter"/>
</dbReference>
<dbReference type="Pfam" id="PF02338">
    <property type="entry name" value="OTU"/>
    <property type="match status" value="1"/>
</dbReference>
<dbReference type="EMBL" id="REGN01003168">
    <property type="protein sequence ID" value="RNA24095.1"/>
    <property type="molecule type" value="Genomic_DNA"/>
</dbReference>
<dbReference type="PANTHER" id="PTHR13367:SF27">
    <property type="entry name" value="OTU DOMAIN-CONTAINING PROTEIN"/>
    <property type="match status" value="1"/>
</dbReference>
<dbReference type="GO" id="GO:0008270">
    <property type="term" value="F:zinc ion binding"/>
    <property type="evidence" value="ECO:0007669"/>
    <property type="project" value="UniProtKB-KW"/>
</dbReference>
<feature type="domain" description="OTU" evidence="11">
    <location>
        <begin position="117"/>
        <end position="302"/>
    </location>
</feature>
<keyword evidence="9" id="KW-0788">Thiol protease</keyword>
<comment type="similarity">
    <text evidence="2">Belongs to the peptidase C64 family.</text>
</comment>
<evidence type="ECO:0000256" key="9">
    <source>
        <dbReference type="ARBA" id="ARBA00022807"/>
    </source>
</evidence>
<comment type="catalytic activity">
    <reaction evidence="1">
        <text>Thiol-dependent hydrolysis of ester, thioester, amide, peptide and isopeptide bonds formed by the C-terminal Gly of ubiquitin (a 76-residue protein attached to proteins as an intracellular targeting signal).</text>
        <dbReference type="EC" id="3.4.19.12"/>
    </reaction>
</comment>
<keyword evidence="8 12" id="KW-0378">Hydrolase</keyword>
<evidence type="ECO:0000313" key="12">
    <source>
        <dbReference type="EMBL" id="RNA24095.1"/>
    </source>
</evidence>
<reference evidence="12 13" key="1">
    <citation type="journal article" date="2018" name="Sci. Rep.">
        <title>Genomic signatures of local adaptation to the degree of environmental predictability in rotifers.</title>
        <authorList>
            <person name="Franch-Gras L."/>
            <person name="Hahn C."/>
            <person name="Garcia-Roger E.M."/>
            <person name="Carmona M.J."/>
            <person name="Serra M."/>
            <person name="Gomez A."/>
        </authorList>
    </citation>
    <scope>NUCLEOTIDE SEQUENCE [LARGE SCALE GENOMIC DNA]</scope>
    <source>
        <strain evidence="12">HYR1</strain>
    </source>
</reference>
<sequence length="629" mass="72789">MHSSTDNGHKQPQFSRGYSKVVANEEITHNLRSKIEKSFKSDTLSSSSSTSSTNNSRLYIQNEYSFMLPDLNQVKDYKFREYLHSDLIEMPTEYALTESGHLNWWTQNEWEGVCKPLYPMSTSGDGNCLLHAASLSMWGLHDRSLVLRKALHSTLENLKENQSALWRRWKWEQMCQNKKLNLIYSDEEWSSEWNALLKLSSYKPRVSLDSIAQKESANLVNQEGQVYFESLEEFHVFLLAHILQRPIIIVSDTMLHDSDGQPLAPIPFGGIYLPVECEPESCQRFPLVLAYDSAHFSALVLMNDHDLDYSAMRYPNIAELNKILQNRAPYSCIPITYSNGEILPVHFTFDPGENFDWSKFEATNPLSQDQEMFLIQKYLDLVRIELQDSAVVMKKNLPTNTSGCKISICNIKVNEPYRVQQSRATKIQKFFSNMFKLKQGENKYEQSLLGKNFGKTMNANSLMKSLKGGKIVSKDENRPETLDQNGQPEFLSYSKVAEGIGTTEPDQTIFHKVKHFNCWSDVFSWLYARNNYQKNMLCCKLNLIKPPKYDFIIGNYIESESQKYRLLVKQSEEQKARPIHHSQEIPVSHVNGDSQGIRSIHIKNTFKIDNPVQYSYNQQHDQRQRSSYY</sequence>
<dbReference type="GO" id="GO:0005737">
    <property type="term" value="C:cytoplasm"/>
    <property type="evidence" value="ECO:0007669"/>
    <property type="project" value="TreeGrafter"/>
</dbReference>
<dbReference type="OrthoDB" id="10064699at2759"/>
<evidence type="ECO:0000256" key="7">
    <source>
        <dbReference type="ARBA" id="ARBA00022786"/>
    </source>
</evidence>
<keyword evidence="10" id="KW-0862">Zinc</keyword>
<dbReference type="GO" id="GO:0035871">
    <property type="term" value="P:protein K11-linked deubiquitination"/>
    <property type="evidence" value="ECO:0007669"/>
    <property type="project" value="TreeGrafter"/>
</dbReference>
<evidence type="ECO:0000256" key="1">
    <source>
        <dbReference type="ARBA" id="ARBA00000707"/>
    </source>
</evidence>
<evidence type="ECO:0000256" key="2">
    <source>
        <dbReference type="ARBA" id="ARBA00005865"/>
    </source>
</evidence>
<keyword evidence="7" id="KW-0833">Ubl conjugation pathway</keyword>
<dbReference type="STRING" id="10195.A0A3M7RL89"/>
<dbReference type="GO" id="GO:0070530">
    <property type="term" value="F:K63-linked polyubiquitin modification-dependent protein binding"/>
    <property type="evidence" value="ECO:0007669"/>
    <property type="project" value="TreeGrafter"/>
</dbReference>
<dbReference type="InterPro" id="IPR051346">
    <property type="entry name" value="OTU_Deubiquitinase"/>
</dbReference>
<keyword evidence="6" id="KW-0863">Zinc-finger</keyword>
<dbReference type="GO" id="GO:0005634">
    <property type="term" value="C:nucleus"/>
    <property type="evidence" value="ECO:0007669"/>
    <property type="project" value="TreeGrafter"/>
</dbReference>
<keyword evidence="13" id="KW-1185">Reference proteome</keyword>
<dbReference type="InterPro" id="IPR003323">
    <property type="entry name" value="OTU_dom"/>
</dbReference>
<evidence type="ECO:0000313" key="13">
    <source>
        <dbReference type="Proteomes" id="UP000276133"/>
    </source>
</evidence>
<name>A0A3M7RL89_BRAPC</name>
<gene>
    <name evidence="12" type="ORF">BpHYR1_008918</name>
</gene>
<keyword evidence="5" id="KW-0479">Metal-binding</keyword>
<keyword evidence="4" id="KW-0645">Protease</keyword>
<dbReference type="EC" id="3.4.19.12" evidence="3"/>
<dbReference type="PROSITE" id="PS50802">
    <property type="entry name" value="OTU"/>
    <property type="match status" value="1"/>
</dbReference>
<dbReference type="Proteomes" id="UP000276133">
    <property type="component" value="Unassembled WGS sequence"/>
</dbReference>
<dbReference type="GO" id="GO:0071947">
    <property type="term" value="P:protein deubiquitination involved in ubiquitin-dependent protein catabolic process"/>
    <property type="evidence" value="ECO:0007669"/>
    <property type="project" value="TreeGrafter"/>
</dbReference>